<reference evidence="3" key="1">
    <citation type="journal article" date="2019" name="Int. J. Syst. Evol. Microbiol.">
        <title>The Global Catalogue of Microorganisms (GCM) 10K type strain sequencing project: providing services to taxonomists for standard genome sequencing and annotation.</title>
        <authorList>
            <consortium name="The Broad Institute Genomics Platform"/>
            <consortium name="The Broad Institute Genome Sequencing Center for Infectious Disease"/>
            <person name="Wu L."/>
            <person name="Ma J."/>
        </authorList>
    </citation>
    <scope>NUCLEOTIDE SEQUENCE [LARGE SCALE GENOMIC DNA]</scope>
    <source>
        <strain evidence="3">JCM 18302</strain>
    </source>
</reference>
<gene>
    <name evidence="2" type="ORF">GCM10023320_28370</name>
</gene>
<feature type="region of interest" description="Disordered" evidence="1">
    <location>
        <begin position="91"/>
        <end position="113"/>
    </location>
</feature>
<name>A0ABP9NHR2_9PSEU</name>
<keyword evidence="2" id="KW-0378">Hydrolase</keyword>
<proteinExistence type="predicted"/>
<evidence type="ECO:0000313" key="3">
    <source>
        <dbReference type="Proteomes" id="UP001500804"/>
    </source>
</evidence>
<dbReference type="InterPro" id="IPR012296">
    <property type="entry name" value="Nuclease_put_TT1808"/>
</dbReference>
<sequence length="256" mass="26472">MDTQSLFDHEGPWTEAAYLALKHDGRVEVVDGTLLIGPGPHPRRLRAIERLREAVAAALPDGLVVRGPVPLRLGPDCVLVPDLVVTAAPSADDAGGADGGGAEQAGEEAGAGGAAENADTAVLETTVLEAAVLDAAAALMVIEVVGCDHGATDRSFKLQLYSRSRIPYSVLVDHDGPFAVADMIIGGRYHEYARAGGEETLLIEEPFRLELDLAEITAPEPGPPARPAEASAESPAEAAPTQAFPVIPTEGPGVKA</sequence>
<evidence type="ECO:0000256" key="1">
    <source>
        <dbReference type="SAM" id="MobiDB-lite"/>
    </source>
</evidence>
<feature type="compositionally biased region" description="Gly residues" evidence="1">
    <location>
        <begin position="96"/>
        <end position="113"/>
    </location>
</feature>
<dbReference type="GO" id="GO:0004519">
    <property type="term" value="F:endonuclease activity"/>
    <property type="evidence" value="ECO:0007669"/>
    <property type="project" value="UniProtKB-KW"/>
</dbReference>
<keyword evidence="3" id="KW-1185">Reference proteome</keyword>
<feature type="compositionally biased region" description="Low complexity" evidence="1">
    <location>
        <begin position="227"/>
        <end position="240"/>
    </location>
</feature>
<accession>A0ABP9NHR2</accession>
<keyword evidence="2" id="KW-0540">Nuclease</keyword>
<organism evidence="2 3">
    <name type="scientific">Pseudonocardia adelaidensis</name>
    <dbReference type="NCBI Taxonomy" id="648754"/>
    <lineage>
        <taxon>Bacteria</taxon>
        <taxon>Bacillati</taxon>
        <taxon>Actinomycetota</taxon>
        <taxon>Actinomycetes</taxon>
        <taxon>Pseudonocardiales</taxon>
        <taxon>Pseudonocardiaceae</taxon>
        <taxon>Pseudonocardia</taxon>
    </lineage>
</organism>
<evidence type="ECO:0000313" key="2">
    <source>
        <dbReference type="EMBL" id="GAA5120700.1"/>
    </source>
</evidence>
<dbReference type="RefSeq" id="WP_345605481.1">
    <property type="nucleotide sequence ID" value="NZ_BAABJO010000009.1"/>
</dbReference>
<comment type="caution">
    <text evidence="2">The sequence shown here is derived from an EMBL/GenBank/DDBJ whole genome shotgun (WGS) entry which is preliminary data.</text>
</comment>
<keyword evidence="2" id="KW-0255">Endonuclease</keyword>
<dbReference type="Gene3D" id="3.90.1570.10">
    <property type="entry name" value="tt1808, chain A"/>
    <property type="match status" value="1"/>
</dbReference>
<feature type="region of interest" description="Disordered" evidence="1">
    <location>
        <begin position="217"/>
        <end position="256"/>
    </location>
</feature>
<dbReference type="Proteomes" id="UP001500804">
    <property type="component" value="Unassembled WGS sequence"/>
</dbReference>
<protein>
    <submittedName>
        <fullName evidence="2">Uma2 family endonuclease</fullName>
    </submittedName>
</protein>
<dbReference type="EMBL" id="BAABJO010000009">
    <property type="protein sequence ID" value="GAA5120700.1"/>
    <property type="molecule type" value="Genomic_DNA"/>
</dbReference>